<feature type="transmembrane region" description="Helical" evidence="7">
    <location>
        <begin position="87"/>
        <end position="111"/>
    </location>
</feature>
<sequence>MGKTKKHLYEIDFMRACIIFGVLVVHVTSFYNTFEPNFTRRNLFYEGLLSSFHFTRESFMFITGIVLFITYCRKDVFQSRSFWKKRFLLIAIPYIGWNTLYMLFMKSYVPGFTWSSFLPKLGMGLLTGNEFYMYFLVVSMQLYLFFPLMLKAIKKIKKGHWWIFAGSFVLQLGLMAFNQYYLQNIPLSHVPVWIRWLDQYRDRFILTYQFWFVAGALLAVHYEQAKAFVVRHARMVFTIFLIMLALLLVHAGYDRMILRESDGMTTLVLQPIMVPYALMVTVVLWLVGIKWSEAREQNKKISKVITFFGNASFGIFLIQPFTLHYDDDFIYAYHMSLTAHLFLLPLSIVGVYLVSAALSWMIGKIPVLSYIVGKKVGIKRKRDYSGLLKGYSVIK</sequence>
<feature type="domain" description="Acyltransferase 3" evidence="8">
    <location>
        <begin position="9"/>
        <end position="360"/>
    </location>
</feature>
<feature type="transmembrane region" description="Helical" evidence="7">
    <location>
        <begin position="54"/>
        <end position="72"/>
    </location>
</feature>
<keyword evidence="6 7" id="KW-0472">Membrane</keyword>
<comment type="subcellular location">
    <subcellularLocation>
        <location evidence="1">Cell membrane</location>
        <topology evidence="1">Multi-pass membrane protein</topology>
    </subcellularLocation>
</comment>
<dbReference type="PANTHER" id="PTHR40074">
    <property type="entry name" value="O-ACETYLTRANSFERASE WECH"/>
    <property type="match status" value="1"/>
</dbReference>
<accession>A0ABV5AHT6</accession>
<dbReference type="Pfam" id="PF01757">
    <property type="entry name" value="Acyl_transf_3"/>
    <property type="match status" value="1"/>
</dbReference>
<gene>
    <name evidence="9" type="ORF">KKP3000_000614</name>
</gene>
<feature type="transmembrane region" description="Helical" evidence="7">
    <location>
        <begin position="203"/>
        <end position="222"/>
    </location>
</feature>
<dbReference type="PANTHER" id="PTHR40074:SF2">
    <property type="entry name" value="O-ACETYLTRANSFERASE WECH"/>
    <property type="match status" value="1"/>
</dbReference>
<keyword evidence="3" id="KW-1003">Cell membrane</keyword>
<comment type="similarity">
    <text evidence="2">Belongs to the acyltransferase 3 family.</text>
</comment>
<feature type="transmembrane region" description="Helical" evidence="7">
    <location>
        <begin position="304"/>
        <end position="322"/>
    </location>
</feature>
<reference evidence="9 10" key="1">
    <citation type="journal article" date="2024" name="Int. J. Mol. Sci.">
        <title>Exploration of Alicyclobacillus spp. Genome in Search of Antibiotic Resistance.</title>
        <authorList>
            <person name="Bucka-Kolendo J."/>
            <person name="Kiousi D.E."/>
            <person name="Dekowska A."/>
            <person name="Mikolajczuk-Szczyrba A."/>
            <person name="Karadedos D.M."/>
            <person name="Michael P."/>
            <person name="Galanis A."/>
            <person name="Sokolowska B."/>
        </authorList>
    </citation>
    <scope>NUCLEOTIDE SEQUENCE [LARGE SCALE GENOMIC DNA]</scope>
    <source>
        <strain evidence="9 10">KKP 3000</strain>
    </source>
</reference>
<proteinExistence type="inferred from homology"/>
<dbReference type="EC" id="2.3.1.-" evidence="9"/>
<name>A0ABV5AHT6_9BACL</name>
<dbReference type="Proteomes" id="UP001579974">
    <property type="component" value="Unassembled WGS sequence"/>
</dbReference>
<evidence type="ECO:0000256" key="1">
    <source>
        <dbReference type="ARBA" id="ARBA00004651"/>
    </source>
</evidence>
<keyword evidence="10" id="KW-1185">Reference proteome</keyword>
<feature type="transmembrane region" description="Helical" evidence="7">
    <location>
        <begin position="131"/>
        <end position="150"/>
    </location>
</feature>
<evidence type="ECO:0000256" key="7">
    <source>
        <dbReference type="SAM" id="Phobius"/>
    </source>
</evidence>
<feature type="transmembrane region" description="Helical" evidence="7">
    <location>
        <begin position="12"/>
        <end position="34"/>
    </location>
</feature>
<evidence type="ECO:0000256" key="6">
    <source>
        <dbReference type="ARBA" id="ARBA00023136"/>
    </source>
</evidence>
<keyword evidence="9" id="KW-0808">Transferase</keyword>
<keyword evidence="9" id="KW-0012">Acyltransferase</keyword>
<feature type="transmembrane region" description="Helical" evidence="7">
    <location>
        <begin position="234"/>
        <end position="253"/>
    </location>
</feature>
<comment type="caution">
    <text evidence="9">The sequence shown here is derived from an EMBL/GenBank/DDBJ whole genome shotgun (WGS) entry which is preliminary data.</text>
</comment>
<evidence type="ECO:0000259" key="8">
    <source>
        <dbReference type="Pfam" id="PF01757"/>
    </source>
</evidence>
<feature type="transmembrane region" description="Helical" evidence="7">
    <location>
        <begin position="273"/>
        <end position="292"/>
    </location>
</feature>
<evidence type="ECO:0000313" key="10">
    <source>
        <dbReference type="Proteomes" id="UP001579974"/>
    </source>
</evidence>
<dbReference type="InterPro" id="IPR002656">
    <property type="entry name" value="Acyl_transf_3_dom"/>
</dbReference>
<feature type="transmembrane region" description="Helical" evidence="7">
    <location>
        <begin position="162"/>
        <end position="183"/>
    </location>
</feature>
<dbReference type="EMBL" id="JBDXSU010000014">
    <property type="protein sequence ID" value="MFB5191829.1"/>
    <property type="molecule type" value="Genomic_DNA"/>
</dbReference>
<dbReference type="RefSeq" id="WP_275476469.1">
    <property type="nucleotide sequence ID" value="NZ_CP162940.1"/>
</dbReference>
<evidence type="ECO:0000313" key="9">
    <source>
        <dbReference type="EMBL" id="MFB5191829.1"/>
    </source>
</evidence>
<organism evidence="9 10">
    <name type="scientific">Alicyclobacillus fastidiosus</name>
    <dbReference type="NCBI Taxonomy" id="392011"/>
    <lineage>
        <taxon>Bacteria</taxon>
        <taxon>Bacillati</taxon>
        <taxon>Bacillota</taxon>
        <taxon>Bacilli</taxon>
        <taxon>Bacillales</taxon>
        <taxon>Alicyclobacillaceae</taxon>
        <taxon>Alicyclobacillus</taxon>
    </lineage>
</organism>
<evidence type="ECO:0000256" key="2">
    <source>
        <dbReference type="ARBA" id="ARBA00007400"/>
    </source>
</evidence>
<evidence type="ECO:0000256" key="5">
    <source>
        <dbReference type="ARBA" id="ARBA00022989"/>
    </source>
</evidence>
<evidence type="ECO:0000256" key="3">
    <source>
        <dbReference type="ARBA" id="ARBA00022475"/>
    </source>
</evidence>
<evidence type="ECO:0000256" key="4">
    <source>
        <dbReference type="ARBA" id="ARBA00022692"/>
    </source>
</evidence>
<keyword evidence="4 7" id="KW-0812">Transmembrane</keyword>
<keyword evidence="5 7" id="KW-1133">Transmembrane helix</keyword>
<protein>
    <submittedName>
        <fullName evidence="9">Acyltransferase</fullName>
        <ecNumber evidence="9">2.3.1.-</ecNumber>
    </submittedName>
</protein>
<dbReference type="GO" id="GO:0016746">
    <property type="term" value="F:acyltransferase activity"/>
    <property type="evidence" value="ECO:0007669"/>
    <property type="project" value="UniProtKB-KW"/>
</dbReference>
<feature type="transmembrane region" description="Helical" evidence="7">
    <location>
        <begin position="342"/>
        <end position="372"/>
    </location>
</feature>